<dbReference type="InterPro" id="IPR017911">
    <property type="entry name" value="MacB-like_ATP-bd"/>
</dbReference>
<dbReference type="RefSeq" id="WP_042229988.1">
    <property type="nucleotide sequence ID" value="NZ_CP026520.1"/>
</dbReference>
<dbReference type="InterPro" id="IPR027417">
    <property type="entry name" value="P-loop_NTPase"/>
</dbReference>
<evidence type="ECO:0000256" key="4">
    <source>
        <dbReference type="SAM" id="MobiDB-lite"/>
    </source>
</evidence>
<dbReference type="CDD" id="cd03255">
    <property type="entry name" value="ABC_MJ0796_LolCDE_FtsE"/>
    <property type="match status" value="1"/>
</dbReference>
<dbReference type="PANTHER" id="PTHR24220">
    <property type="entry name" value="IMPORT ATP-BINDING PROTEIN"/>
    <property type="match status" value="1"/>
</dbReference>
<dbReference type="Gene3D" id="3.40.50.300">
    <property type="entry name" value="P-loop containing nucleotide triphosphate hydrolases"/>
    <property type="match status" value="1"/>
</dbReference>
<dbReference type="SUPFAM" id="SSF52540">
    <property type="entry name" value="P-loop containing nucleoside triphosphate hydrolases"/>
    <property type="match status" value="1"/>
</dbReference>
<dbReference type="GO" id="GO:0005886">
    <property type="term" value="C:plasma membrane"/>
    <property type="evidence" value="ECO:0007669"/>
    <property type="project" value="TreeGrafter"/>
</dbReference>
<organism evidence="7 8">
    <name type="scientific">Paenibacillus chitinolyticus</name>
    <dbReference type="NCBI Taxonomy" id="79263"/>
    <lineage>
        <taxon>Bacteria</taxon>
        <taxon>Bacillati</taxon>
        <taxon>Bacillota</taxon>
        <taxon>Bacilli</taxon>
        <taxon>Bacillales</taxon>
        <taxon>Paenibacillaceae</taxon>
        <taxon>Paenibacillus</taxon>
    </lineage>
</organism>
<feature type="region of interest" description="Disordered" evidence="4">
    <location>
        <begin position="225"/>
        <end position="258"/>
    </location>
</feature>
<dbReference type="InterPro" id="IPR003439">
    <property type="entry name" value="ABC_transporter-like_ATP-bd"/>
</dbReference>
<proteinExistence type="predicted"/>
<dbReference type="Proteomes" id="UP001527202">
    <property type="component" value="Unassembled WGS sequence"/>
</dbReference>
<evidence type="ECO:0000313" key="8">
    <source>
        <dbReference type="Proteomes" id="UP000288943"/>
    </source>
</evidence>
<evidence type="ECO:0000256" key="2">
    <source>
        <dbReference type="ARBA" id="ARBA00022741"/>
    </source>
</evidence>
<dbReference type="GeneID" id="95377662"/>
<reference evidence="7 8" key="1">
    <citation type="submission" date="2018-01" db="EMBL/GenBank/DDBJ databases">
        <title>The whole genome sequencing and assembly of Paenibacillus chitinolyticus KCCM 41400 strain.</title>
        <authorList>
            <person name="Kim J.-Y."/>
            <person name="Park M.-K."/>
            <person name="Lee Y.-J."/>
            <person name="Yi H."/>
            <person name="Bahn Y.-S."/>
            <person name="Kim J.F."/>
            <person name="Lee D.-W."/>
        </authorList>
    </citation>
    <scope>NUCLEOTIDE SEQUENCE [LARGE SCALE GENOMIC DNA]</scope>
    <source>
        <strain evidence="7 8">KCCM 41400</strain>
    </source>
</reference>
<dbReference type="EMBL" id="CP026520">
    <property type="protein sequence ID" value="QAV20379.1"/>
    <property type="molecule type" value="Genomic_DNA"/>
</dbReference>
<keyword evidence="3 7" id="KW-0067">ATP-binding</keyword>
<dbReference type="Pfam" id="PF00005">
    <property type="entry name" value="ABC_tran"/>
    <property type="match status" value="1"/>
</dbReference>
<dbReference type="AlphaFoldDB" id="A0A410X192"/>
<sequence>MIKLTGVKKQFRLPGEGKLPILSVPEWEVEEGEQLALIGPSGSGKSTLLHLLCGVLAPDEGQIIVDDVPLHAQSQAQRDRFRSEKVGIIFQDFHLMASLTARQNAELALPVKMPKSRKRELTAEWFERVGLADRMNHLPGQLSRGQQQRVAMIRALIRSPKIVLADEPTGSLDRETAEDVMRLLLELTASANATLLVVTHDLELAAGFRTRTHIGELNEWYTPKGAAHPAGGSGRDPILPGNMAEPLGTSGWKGEKLG</sequence>
<evidence type="ECO:0000313" key="6">
    <source>
        <dbReference type="EMBL" id="MCY9594936.1"/>
    </source>
</evidence>
<reference evidence="6 9" key="2">
    <citation type="submission" date="2022-05" db="EMBL/GenBank/DDBJ databases">
        <title>Genome Sequencing of Bee-Associated Microbes.</title>
        <authorList>
            <person name="Dunlap C."/>
        </authorList>
    </citation>
    <scope>NUCLEOTIDE SEQUENCE [LARGE SCALE GENOMIC DNA]</scope>
    <source>
        <strain evidence="6 9">NRRL B-23120</strain>
    </source>
</reference>
<name>A0A410X192_9BACL</name>
<keyword evidence="1" id="KW-0813">Transport</keyword>
<dbReference type="InterPro" id="IPR015854">
    <property type="entry name" value="ABC_transpr_LolD-like"/>
</dbReference>
<dbReference type="GO" id="GO:0022857">
    <property type="term" value="F:transmembrane transporter activity"/>
    <property type="evidence" value="ECO:0007669"/>
    <property type="project" value="TreeGrafter"/>
</dbReference>
<protein>
    <submittedName>
        <fullName evidence="7">ABC transporter ATP-binding protein</fullName>
    </submittedName>
</protein>
<evidence type="ECO:0000256" key="1">
    <source>
        <dbReference type="ARBA" id="ARBA00022448"/>
    </source>
</evidence>
<evidence type="ECO:0000313" key="9">
    <source>
        <dbReference type="Proteomes" id="UP001527202"/>
    </source>
</evidence>
<dbReference type="GO" id="GO:0016887">
    <property type="term" value="F:ATP hydrolysis activity"/>
    <property type="evidence" value="ECO:0007669"/>
    <property type="project" value="InterPro"/>
</dbReference>
<keyword evidence="9" id="KW-1185">Reference proteome</keyword>
<evidence type="ECO:0000256" key="3">
    <source>
        <dbReference type="ARBA" id="ARBA00022840"/>
    </source>
</evidence>
<evidence type="ECO:0000259" key="5">
    <source>
        <dbReference type="PROSITE" id="PS50893"/>
    </source>
</evidence>
<keyword evidence="2" id="KW-0547">Nucleotide-binding</keyword>
<dbReference type="PROSITE" id="PS50893">
    <property type="entry name" value="ABC_TRANSPORTER_2"/>
    <property type="match status" value="1"/>
</dbReference>
<dbReference type="KEGG" id="pchi:PC41400_22985"/>
<gene>
    <name evidence="6" type="ORF">M5X16_03995</name>
    <name evidence="7" type="ORF">PC41400_22985</name>
</gene>
<dbReference type="Proteomes" id="UP000288943">
    <property type="component" value="Chromosome"/>
</dbReference>
<dbReference type="SMART" id="SM00382">
    <property type="entry name" value="AAA"/>
    <property type="match status" value="1"/>
</dbReference>
<accession>A0A410X192</accession>
<dbReference type="EMBL" id="JAMDMJ010000003">
    <property type="protein sequence ID" value="MCY9594936.1"/>
    <property type="molecule type" value="Genomic_DNA"/>
</dbReference>
<evidence type="ECO:0000313" key="7">
    <source>
        <dbReference type="EMBL" id="QAV20379.1"/>
    </source>
</evidence>
<dbReference type="InterPro" id="IPR003593">
    <property type="entry name" value="AAA+_ATPase"/>
</dbReference>
<dbReference type="OrthoDB" id="9791546at2"/>
<feature type="domain" description="ABC transporter" evidence="5">
    <location>
        <begin position="2"/>
        <end position="242"/>
    </location>
</feature>
<dbReference type="GO" id="GO:0005524">
    <property type="term" value="F:ATP binding"/>
    <property type="evidence" value="ECO:0007669"/>
    <property type="project" value="UniProtKB-KW"/>
</dbReference>